<proteinExistence type="predicted"/>
<dbReference type="OrthoDB" id="27955at2759"/>
<dbReference type="KEGG" id="edi:EDI_037410"/>
<keyword evidence="2" id="KW-1185">Reference proteome</keyword>
<dbReference type="VEuPathDB" id="AmoebaDB:EDI_037410"/>
<accession>B0EAS7</accession>
<dbReference type="AlphaFoldDB" id="B0EAS7"/>
<evidence type="ECO:0000313" key="2">
    <source>
        <dbReference type="Proteomes" id="UP000008076"/>
    </source>
</evidence>
<dbReference type="EMBL" id="DS548500">
    <property type="protein sequence ID" value="EDR28366.1"/>
    <property type="molecule type" value="Genomic_DNA"/>
</dbReference>
<evidence type="ECO:0000313" key="1">
    <source>
        <dbReference type="EMBL" id="EDR28366.1"/>
    </source>
</evidence>
<sequence>MINQYYVNTCQVIYDSTHDKLSLNFLILKFIVTKLCSLIQLKKDEVGMVLCLSRETNFIFTCHRINNSYNVDPSFKNPLIHYKMQKFLIHTLIIFELK</sequence>
<gene>
    <name evidence="1" type="ORF">EDI_037410</name>
</gene>
<dbReference type="GeneID" id="5880387"/>
<dbReference type="Proteomes" id="UP000008076">
    <property type="component" value="Unassembled WGS sequence"/>
</dbReference>
<organism evidence="2">
    <name type="scientific">Entamoeba dispar (strain ATCC PRA-260 / SAW760)</name>
    <dbReference type="NCBI Taxonomy" id="370354"/>
    <lineage>
        <taxon>Eukaryota</taxon>
        <taxon>Amoebozoa</taxon>
        <taxon>Evosea</taxon>
        <taxon>Archamoebae</taxon>
        <taxon>Mastigamoebida</taxon>
        <taxon>Entamoebidae</taxon>
        <taxon>Entamoeba</taxon>
    </lineage>
</organism>
<name>B0EAS7_ENTDS</name>
<dbReference type="RefSeq" id="XP_001735432.1">
    <property type="nucleotide sequence ID" value="XM_001735380.1"/>
</dbReference>
<reference evidence="2" key="1">
    <citation type="submission" date="2007-12" db="EMBL/GenBank/DDBJ databases">
        <title>Annotation of Entamoeba dispar SAW760.</title>
        <authorList>
            <person name="Lorenzi H."/>
            <person name="Inman J."/>
            <person name="Schobel S."/>
            <person name="Amedeo P."/>
            <person name="Caler E."/>
        </authorList>
    </citation>
    <scope>NUCLEOTIDE SEQUENCE [LARGE SCALE GENOMIC DNA]</scope>
    <source>
        <strain evidence="2">ATCC PRA-260 / SAW760</strain>
    </source>
</reference>
<protein>
    <submittedName>
        <fullName evidence="1">Uncharacterized protein</fullName>
    </submittedName>
</protein>